<dbReference type="InterPro" id="IPR024344">
    <property type="entry name" value="MDMPI_metal-binding"/>
</dbReference>
<dbReference type="GO" id="GO:0005886">
    <property type="term" value="C:plasma membrane"/>
    <property type="evidence" value="ECO:0007669"/>
    <property type="project" value="TreeGrafter"/>
</dbReference>
<feature type="domain" description="Mycothiol-dependent maleylpyruvate isomerase metal-binding" evidence="1">
    <location>
        <begin position="10"/>
        <end position="130"/>
    </location>
</feature>
<accession>A0A6J6E1X8</accession>
<organism evidence="2">
    <name type="scientific">freshwater metagenome</name>
    <dbReference type="NCBI Taxonomy" id="449393"/>
    <lineage>
        <taxon>unclassified sequences</taxon>
        <taxon>metagenomes</taxon>
        <taxon>ecological metagenomes</taxon>
    </lineage>
</organism>
<dbReference type="PANTHER" id="PTHR40758:SF1">
    <property type="entry name" value="CONSERVED PROTEIN"/>
    <property type="match status" value="1"/>
</dbReference>
<dbReference type="SUPFAM" id="SSF109854">
    <property type="entry name" value="DinB/YfiT-like putative metalloenzymes"/>
    <property type="match status" value="1"/>
</dbReference>
<sequence length="241" mass="26333">MPSTPDFLAAVRTSTDELRRLARSTHDTIVPDCPGWLGRDVVAHLGRVYASVTAIVDARASGPVDPGDAGVAPVGAAIMEWIDERCEAMIEAISGIASDERVWTWSDDHTGGFYHRRMAHETAVHVCDLQRAIAVTVTMDRDLACDGIDEAYGLILPFGMKRRNREFPSSTLHLHCTDGPGEWMIVPRGDTVEVRHEHAKGDVAWRGPAVGLLLAAWGRRHTGVVGFGDPRASEEWYSLGV</sequence>
<dbReference type="PANTHER" id="PTHR40758">
    <property type="entry name" value="CONSERVED PROTEIN"/>
    <property type="match status" value="1"/>
</dbReference>
<evidence type="ECO:0000259" key="1">
    <source>
        <dbReference type="Pfam" id="PF11716"/>
    </source>
</evidence>
<dbReference type="AlphaFoldDB" id="A0A6J6E1X8"/>
<gene>
    <name evidence="2" type="ORF">UFOPK1722_00332</name>
</gene>
<protein>
    <submittedName>
        <fullName evidence="2">Unannotated protein</fullName>
    </submittedName>
</protein>
<dbReference type="EMBL" id="CAEZTS010000017">
    <property type="protein sequence ID" value="CAB4570277.1"/>
    <property type="molecule type" value="Genomic_DNA"/>
</dbReference>
<proteinExistence type="predicted"/>
<dbReference type="InterPro" id="IPR017517">
    <property type="entry name" value="Maleyloyr_isom"/>
</dbReference>
<dbReference type="NCBIfam" id="TIGR03083">
    <property type="entry name" value="maleylpyruvate isomerase family mycothiol-dependent enzyme"/>
    <property type="match status" value="1"/>
</dbReference>
<evidence type="ECO:0000313" key="2">
    <source>
        <dbReference type="EMBL" id="CAB4570277.1"/>
    </source>
</evidence>
<dbReference type="Gene3D" id="1.20.120.450">
    <property type="entry name" value="dinb family like domain"/>
    <property type="match status" value="1"/>
</dbReference>
<reference evidence="2" key="1">
    <citation type="submission" date="2020-05" db="EMBL/GenBank/DDBJ databases">
        <authorList>
            <person name="Chiriac C."/>
            <person name="Salcher M."/>
            <person name="Ghai R."/>
            <person name="Kavagutti S V."/>
        </authorList>
    </citation>
    <scope>NUCLEOTIDE SEQUENCE</scope>
</reference>
<dbReference type="Pfam" id="PF11716">
    <property type="entry name" value="MDMPI_N"/>
    <property type="match status" value="1"/>
</dbReference>
<name>A0A6J6E1X8_9ZZZZ</name>
<dbReference type="InterPro" id="IPR034660">
    <property type="entry name" value="DinB/YfiT-like"/>
</dbReference>
<dbReference type="GO" id="GO:0046872">
    <property type="term" value="F:metal ion binding"/>
    <property type="evidence" value="ECO:0007669"/>
    <property type="project" value="InterPro"/>
</dbReference>